<gene>
    <name evidence="5" type="ordered locus">Runsl_2573</name>
</gene>
<evidence type="ECO:0000256" key="2">
    <source>
        <dbReference type="ARBA" id="ARBA00022723"/>
    </source>
</evidence>
<proteinExistence type="inferred from homology"/>
<keyword evidence="3" id="KW-0378">Hydrolase</keyword>
<dbReference type="Gene3D" id="3.40.720.10">
    <property type="entry name" value="Alkaline Phosphatase, subunit A"/>
    <property type="match status" value="1"/>
</dbReference>
<dbReference type="GO" id="GO:0008484">
    <property type="term" value="F:sulfuric ester hydrolase activity"/>
    <property type="evidence" value="ECO:0007669"/>
    <property type="project" value="TreeGrafter"/>
</dbReference>
<dbReference type="GO" id="GO:0046872">
    <property type="term" value="F:metal ion binding"/>
    <property type="evidence" value="ECO:0007669"/>
    <property type="project" value="UniProtKB-KW"/>
</dbReference>
<dbReference type="InterPro" id="IPR024607">
    <property type="entry name" value="Sulfatase_CS"/>
</dbReference>
<dbReference type="InterPro" id="IPR000917">
    <property type="entry name" value="Sulfatase_N"/>
</dbReference>
<dbReference type="PANTHER" id="PTHR45953:SF1">
    <property type="entry name" value="IDURONATE 2-SULFATASE"/>
    <property type="match status" value="1"/>
</dbReference>
<dbReference type="AlphaFoldDB" id="A0A7U4E698"/>
<keyword evidence="2" id="KW-0479">Metal-binding</keyword>
<dbReference type="PROSITE" id="PS00149">
    <property type="entry name" value="SULFATASE_2"/>
    <property type="match status" value="1"/>
</dbReference>
<reference evidence="6" key="1">
    <citation type="submission" date="2011-06" db="EMBL/GenBank/DDBJ databases">
        <title>The complete genome of chromosome of Runella slithyformis DSM 19594.</title>
        <authorList>
            <consortium name="US DOE Joint Genome Institute (JGI-PGF)"/>
            <person name="Lucas S."/>
            <person name="Han J."/>
            <person name="Lapidus A."/>
            <person name="Bruce D."/>
            <person name="Goodwin L."/>
            <person name="Pitluck S."/>
            <person name="Peters L."/>
            <person name="Kyrpides N."/>
            <person name="Mavromatis K."/>
            <person name="Ivanova N."/>
            <person name="Ovchinnikova G."/>
            <person name="Zhang X."/>
            <person name="Misra M."/>
            <person name="Detter J.C."/>
            <person name="Tapia R."/>
            <person name="Han C."/>
            <person name="Land M."/>
            <person name="Hauser L."/>
            <person name="Markowitz V."/>
            <person name="Cheng J.-F."/>
            <person name="Hugenholtz P."/>
            <person name="Woyke T."/>
            <person name="Wu D."/>
            <person name="Tindall B."/>
            <person name="Faehrich R."/>
            <person name="Brambilla E."/>
            <person name="Klenk H.-P."/>
            <person name="Eisen J.A."/>
        </authorList>
    </citation>
    <scope>NUCLEOTIDE SEQUENCE [LARGE SCALE GENOMIC DNA]</scope>
    <source>
        <strain evidence="6">ATCC 29530 / DSM 19594 / LMG 11500 / NCIMB 11436 / LSU 4</strain>
    </source>
</reference>
<name>A0A7U4E698_RUNSL</name>
<sequence>MLCLPITHTINPMTPFHLSSFVPRSRSRLARDDYHKASGRNRYNSRLSHLFLFSLSLLLLFSQPLRAQNTVRKPNILYILVDQWRAQATGYAGDKNVYSPNLDRLARQSVNVKNAISGTPVCTPHRASLMTGQYPLTNGIFMNDVLLDTNAATIAKVYKKHGYTTGFVGKWHIDGHGRNTYIPPTRQQGFGYWKALECTHDYNNSAYYAGDSNKKLVWKGYDVIAQTDDVCNYMTAKAKEPNPFMVFISIGSPHDPYQTAPEKYRKLFADKDIMINDNVPVEKREKVKNDLRGYYSHIAAIDDCIGKMWQTLIDLGIEDNTIIVFSSDHGDLLGAHGSWNKQQPYEESIRVPFLLHYPKLFGKTGKTSEALLNSPDIMPTLLGLCGLPIPASVEGVDFSGVLKGTKKDKVTHTLISCTQPFGQWARQMGGKEYRGIVTHQYTYTRDLNGPWLLFDNLKDPLQLNNLVGKAEYKKVQDKLDADLKGELRKRKDEFKPGMEYVRQWKYLVDETETVPYRKVNYEGKPIIE</sequence>
<evidence type="ECO:0000313" key="6">
    <source>
        <dbReference type="Proteomes" id="UP000000493"/>
    </source>
</evidence>
<dbReference type="CDD" id="cd16034">
    <property type="entry name" value="sulfatase_like"/>
    <property type="match status" value="1"/>
</dbReference>
<dbReference type="GO" id="GO:0005737">
    <property type="term" value="C:cytoplasm"/>
    <property type="evidence" value="ECO:0007669"/>
    <property type="project" value="TreeGrafter"/>
</dbReference>
<dbReference type="Proteomes" id="UP000000493">
    <property type="component" value="Chromosome"/>
</dbReference>
<dbReference type="PANTHER" id="PTHR45953">
    <property type="entry name" value="IDURONATE 2-SULFATASE"/>
    <property type="match status" value="1"/>
</dbReference>
<dbReference type="InterPro" id="IPR017850">
    <property type="entry name" value="Alkaline_phosphatase_core_sf"/>
</dbReference>
<dbReference type="KEGG" id="rsi:Runsl_2573"/>
<evidence type="ECO:0000256" key="1">
    <source>
        <dbReference type="ARBA" id="ARBA00008779"/>
    </source>
</evidence>
<dbReference type="Gene3D" id="3.30.1120.10">
    <property type="match status" value="1"/>
</dbReference>
<comment type="similarity">
    <text evidence="1">Belongs to the sulfatase family.</text>
</comment>
<accession>A0A7U4E698</accession>
<evidence type="ECO:0000313" key="5">
    <source>
        <dbReference type="EMBL" id="AEI48974.1"/>
    </source>
</evidence>
<protein>
    <submittedName>
        <fullName evidence="5">Sulfatase</fullName>
    </submittedName>
</protein>
<keyword evidence="6" id="KW-1185">Reference proteome</keyword>
<evidence type="ECO:0000256" key="3">
    <source>
        <dbReference type="ARBA" id="ARBA00022801"/>
    </source>
</evidence>
<dbReference type="SUPFAM" id="SSF53649">
    <property type="entry name" value="Alkaline phosphatase-like"/>
    <property type="match status" value="1"/>
</dbReference>
<evidence type="ECO:0000259" key="4">
    <source>
        <dbReference type="Pfam" id="PF00884"/>
    </source>
</evidence>
<reference evidence="5 6" key="2">
    <citation type="journal article" date="2012" name="Stand. Genomic Sci.">
        <title>Complete genome sequence of the aquatic bacterium Runella slithyformis type strain (LSU 4(T)).</title>
        <authorList>
            <person name="Copeland A."/>
            <person name="Zhang X."/>
            <person name="Misra M."/>
            <person name="Lapidus A."/>
            <person name="Nolan M."/>
            <person name="Lucas S."/>
            <person name="Deshpande S."/>
            <person name="Cheng J.F."/>
            <person name="Tapia R."/>
            <person name="Goodwin L.A."/>
            <person name="Pitluck S."/>
            <person name="Liolios K."/>
            <person name="Pagani I."/>
            <person name="Ivanova N."/>
            <person name="Mikhailova N."/>
            <person name="Pati A."/>
            <person name="Chen A."/>
            <person name="Palaniappan K."/>
            <person name="Land M."/>
            <person name="Hauser L."/>
            <person name="Pan C."/>
            <person name="Jeffries C.D."/>
            <person name="Detter J.C."/>
            <person name="Brambilla E.M."/>
            <person name="Rohde M."/>
            <person name="Djao O.D."/>
            <person name="Goker M."/>
            <person name="Sikorski J."/>
            <person name="Tindall B.J."/>
            <person name="Woyke T."/>
            <person name="Bristow J."/>
            <person name="Eisen J.A."/>
            <person name="Markowitz V."/>
            <person name="Hugenholtz P."/>
            <person name="Kyrpides N.C."/>
            <person name="Klenk H.P."/>
            <person name="Mavromatis K."/>
        </authorList>
    </citation>
    <scope>NUCLEOTIDE SEQUENCE [LARGE SCALE GENOMIC DNA]</scope>
    <source>
        <strain evidence="6">ATCC 29530 / DSM 19594 / LMG 11500 / NCIMB 11436 / LSU 4</strain>
    </source>
</reference>
<feature type="domain" description="Sulfatase N-terminal" evidence="4">
    <location>
        <begin position="74"/>
        <end position="386"/>
    </location>
</feature>
<dbReference type="Pfam" id="PF00884">
    <property type="entry name" value="Sulfatase"/>
    <property type="match status" value="1"/>
</dbReference>
<organism evidence="5 6">
    <name type="scientific">Runella slithyformis (strain ATCC 29530 / DSM 19594 / LMG 11500 / NCIMB 11436 / LSU 4)</name>
    <dbReference type="NCBI Taxonomy" id="761193"/>
    <lineage>
        <taxon>Bacteria</taxon>
        <taxon>Pseudomonadati</taxon>
        <taxon>Bacteroidota</taxon>
        <taxon>Cytophagia</taxon>
        <taxon>Cytophagales</taxon>
        <taxon>Spirosomataceae</taxon>
        <taxon>Runella</taxon>
    </lineage>
</organism>
<dbReference type="EMBL" id="CP002859">
    <property type="protein sequence ID" value="AEI48974.1"/>
    <property type="molecule type" value="Genomic_DNA"/>
</dbReference>